<dbReference type="InterPro" id="IPR054566">
    <property type="entry name" value="ManC/GMP-like_b-helix"/>
</dbReference>
<organism evidence="2">
    <name type="scientific">marine sediment metagenome</name>
    <dbReference type="NCBI Taxonomy" id="412755"/>
    <lineage>
        <taxon>unclassified sequences</taxon>
        <taxon>metagenomes</taxon>
        <taxon>ecological metagenomes</taxon>
    </lineage>
</organism>
<sequence length="163" mass="18525">CYYCWKAKTILANLEKFLPEAAEPLHKIQADWDSPNQQRALQEWFVKLPKISIDYAVMEKAEKVYAIKLDCRWLDMGSFAALADIISSDKDNNIVVAGTSELLDCKNSILITEDRKHLIAAIGLENMVVAHSPDATLVCHIDQTQRLKELLELIKKHTGEKFL</sequence>
<dbReference type="SUPFAM" id="SSF53448">
    <property type="entry name" value="Nucleotide-diphospho-sugar transferases"/>
    <property type="match status" value="1"/>
</dbReference>
<dbReference type="EMBL" id="BARU01012388">
    <property type="protein sequence ID" value="GAH40554.1"/>
    <property type="molecule type" value="Genomic_DNA"/>
</dbReference>
<dbReference type="Pfam" id="PF22640">
    <property type="entry name" value="ManC_GMP_beta-helix"/>
    <property type="match status" value="1"/>
</dbReference>
<evidence type="ECO:0000313" key="2">
    <source>
        <dbReference type="EMBL" id="GAH40554.1"/>
    </source>
</evidence>
<accession>X1GG34</accession>
<comment type="caution">
    <text evidence="2">The sequence shown here is derived from an EMBL/GenBank/DDBJ whole genome shotgun (WGS) entry which is preliminary data.</text>
</comment>
<feature type="non-terminal residue" evidence="2">
    <location>
        <position position="1"/>
    </location>
</feature>
<dbReference type="GO" id="GO:0004475">
    <property type="term" value="F:mannose-1-phosphate guanylyltransferase (GTP) activity"/>
    <property type="evidence" value="ECO:0007669"/>
    <property type="project" value="TreeGrafter"/>
</dbReference>
<dbReference type="GO" id="GO:0009298">
    <property type="term" value="P:GDP-mannose biosynthetic process"/>
    <property type="evidence" value="ECO:0007669"/>
    <property type="project" value="TreeGrafter"/>
</dbReference>
<dbReference type="InterPro" id="IPR051161">
    <property type="entry name" value="Mannose-6P_isomerase_type2"/>
</dbReference>
<protein>
    <recommendedName>
        <fullName evidence="1">MannoseP isomerase/GMP-like beta-helix domain-containing protein</fullName>
    </recommendedName>
</protein>
<evidence type="ECO:0000259" key="1">
    <source>
        <dbReference type="Pfam" id="PF22640"/>
    </source>
</evidence>
<dbReference type="Gene3D" id="3.90.550.10">
    <property type="entry name" value="Spore Coat Polysaccharide Biosynthesis Protein SpsA, Chain A"/>
    <property type="match status" value="1"/>
</dbReference>
<dbReference type="InterPro" id="IPR029044">
    <property type="entry name" value="Nucleotide-diphossugar_trans"/>
</dbReference>
<proteinExistence type="predicted"/>
<dbReference type="SUPFAM" id="SSF159283">
    <property type="entry name" value="Guanosine diphospho-D-mannose pyrophosphorylase/mannose-6-phosphate isomerase linker domain"/>
    <property type="match status" value="1"/>
</dbReference>
<feature type="domain" description="MannoseP isomerase/GMP-like beta-helix" evidence="1">
    <location>
        <begin position="103"/>
        <end position="152"/>
    </location>
</feature>
<gene>
    <name evidence="2" type="ORF">S03H2_22870</name>
</gene>
<dbReference type="PANTHER" id="PTHR46390:SF1">
    <property type="entry name" value="MANNOSE-1-PHOSPHATE GUANYLYLTRANSFERASE"/>
    <property type="match status" value="1"/>
</dbReference>
<dbReference type="AlphaFoldDB" id="X1GG34"/>
<dbReference type="PANTHER" id="PTHR46390">
    <property type="entry name" value="MANNOSE-1-PHOSPHATE GUANYLYLTRANSFERASE"/>
    <property type="match status" value="1"/>
</dbReference>
<name>X1GG34_9ZZZZ</name>
<reference evidence="2" key="1">
    <citation type="journal article" date="2014" name="Front. Microbiol.">
        <title>High frequency of phylogenetically diverse reductive dehalogenase-homologous genes in deep subseafloor sedimentary metagenomes.</title>
        <authorList>
            <person name="Kawai M."/>
            <person name="Futagami T."/>
            <person name="Toyoda A."/>
            <person name="Takaki Y."/>
            <person name="Nishi S."/>
            <person name="Hori S."/>
            <person name="Arai W."/>
            <person name="Tsubouchi T."/>
            <person name="Morono Y."/>
            <person name="Uchiyama I."/>
            <person name="Ito T."/>
            <person name="Fujiyama A."/>
            <person name="Inagaki F."/>
            <person name="Takami H."/>
        </authorList>
    </citation>
    <scope>NUCLEOTIDE SEQUENCE</scope>
    <source>
        <strain evidence="2">Expedition CK06-06</strain>
    </source>
</reference>